<gene>
    <name evidence="5" type="ORF">K493DRAFT_298215</name>
</gene>
<name>A0A1Y1YUQ4_9FUNG</name>
<feature type="region of interest" description="Disordered" evidence="2">
    <location>
        <begin position="56"/>
        <end position="125"/>
    </location>
</feature>
<keyword evidence="6" id="KW-1185">Reference proteome</keyword>
<protein>
    <recommendedName>
        <fullName evidence="4">Chitin-binding type-1 domain-containing protein</fullName>
    </recommendedName>
</protein>
<proteinExistence type="predicted"/>
<feature type="compositionally biased region" description="Low complexity" evidence="2">
    <location>
        <begin position="90"/>
        <end position="108"/>
    </location>
</feature>
<dbReference type="SUPFAM" id="SSF57016">
    <property type="entry name" value="Plant lectins/antimicrobial peptides"/>
    <property type="match status" value="1"/>
</dbReference>
<dbReference type="AlphaFoldDB" id="A0A1Y1YUQ4"/>
<dbReference type="OrthoDB" id="1193027at2759"/>
<dbReference type="InterPro" id="IPR018371">
    <property type="entry name" value="Chitin-binding_1_CS"/>
</dbReference>
<dbReference type="SMART" id="SM00270">
    <property type="entry name" value="ChtBD1"/>
    <property type="match status" value="1"/>
</dbReference>
<feature type="signal peptide" evidence="3">
    <location>
        <begin position="1"/>
        <end position="20"/>
    </location>
</feature>
<keyword evidence="1" id="KW-0147">Chitin-binding</keyword>
<feature type="compositionally biased region" description="Polar residues" evidence="2">
    <location>
        <begin position="110"/>
        <end position="125"/>
    </location>
</feature>
<dbReference type="EMBL" id="MCFE01000065">
    <property type="protein sequence ID" value="ORY01773.1"/>
    <property type="molecule type" value="Genomic_DNA"/>
</dbReference>
<organism evidence="5 6">
    <name type="scientific">Basidiobolus meristosporus CBS 931.73</name>
    <dbReference type="NCBI Taxonomy" id="1314790"/>
    <lineage>
        <taxon>Eukaryota</taxon>
        <taxon>Fungi</taxon>
        <taxon>Fungi incertae sedis</taxon>
        <taxon>Zoopagomycota</taxon>
        <taxon>Entomophthoromycotina</taxon>
        <taxon>Basidiobolomycetes</taxon>
        <taxon>Basidiobolales</taxon>
        <taxon>Basidiobolaceae</taxon>
        <taxon>Basidiobolus</taxon>
    </lineage>
</organism>
<evidence type="ECO:0000313" key="6">
    <source>
        <dbReference type="Proteomes" id="UP000193498"/>
    </source>
</evidence>
<evidence type="ECO:0000256" key="2">
    <source>
        <dbReference type="SAM" id="MobiDB-lite"/>
    </source>
</evidence>
<reference evidence="5 6" key="1">
    <citation type="submission" date="2016-07" db="EMBL/GenBank/DDBJ databases">
        <title>Pervasive Adenine N6-methylation of Active Genes in Fungi.</title>
        <authorList>
            <consortium name="DOE Joint Genome Institute"/>
            <person name="Mondo S.J."/>
            <person name="Dannebaum R.O."/>
            <person name="Kuo R.C."/>
            <person name="Labutti K."/>
            <person name="Haridas S."/>
            <person name="Kuo A."/>
            <person name="Salamov A."/>
            <person name="Ahrendt S.R."/>
            <person name="Lipzen A."/>
            <person name="Sullivan W."/>
            <person name="Andreopoulos W.B."/>
            <person name="Clum A."/>
            <person name="Lindquist E."/>
            <person name="Daum C."/>
            <person name="Ramamoorthy G.K."/>
            <person name="Gryganskyi A."/>
            <person name="Culley D."/>
            <person name="Magnuson J.K."/>
            <person name="James T.Y."/>
            <person name="O'Malley M.A."/>
            <person name="Stajich J.E."/>
            <person name="Spatafora J.W."/>
            <person name="Visel A."/>
            <person name="Grigoriev I.V."/>
        </authorList>
    </citation>
    <scope>NUCLEOTIDE SEQUENCE [LARGE SCALE GENOMIC DNA]</scope>
    <source>
        <strain evidence="5 6">CBS 931.73</strain>
    </source>
</reference>
<dbReference type="InParanoid" id="A0A1Y1YUQ4"/>
<evidence type="ECO:0000256" key="3">
    <source>
        <dbReference type="SAM" id="SignalP"/>
    </source>
</evidence>
<dbReference type="PROSITE" id="PS00026">
    <property type="entry name" value="CHIT_BIND_I_1"/>
    <property type="match status" value="1"/>
</dbReference>
<dbReference type="InterPro" id="IPR001002">
    <property type="entry name" value="Chitin-bd_1"/>
</dbReference>
<dbReference type="InterPro" id="IPR036861">
    <property type="entry name" value="Endochitinase-like_sf"/>
</dbReference>
<feature type="chain" id="PRO_5012440620" description="Chitin-binding type-1 domain-containing protein" evidence="3">
    <location>
        <begin position="21"/>
        <end position="151"/>
    </location>
</feature>
<feature type="domain" description="Chitin-binding type-1" evidence="4">
    <location>
        <begin position="27"/>
        <end position="62"/>
    </location>
</feature>
<sequence length="151" mass="15082">MRFSLLTIVLIGCAISTAQGAISHDGSCGKGNECASGSCCSEWGYCGTGPAFCNSNSKGGGEEPDSEHSDEHQPTKAPGGDNSGSNPQQATATATSTTSTSTAGSKTTSENKPTGTNTGGHASEVSSISPVSAYLIALGLTLHLVGQTYYG</sequence>
<comment type="caution">
    <text evidence="5">The sequence shown here is derived from an EMBL/GenBank/DDBJ whole genome shotgun (WGS) entry which is preliminary data.</text>
</comment>
<evidence type="ECO:0000256" key="1">
    <source>
        <dbReference type="ARBA" id="ARBA00022669"/>
    </source>
</evidence>
<evidence type="ECO:0000313" key="5">
    <source>
        <dbReference type="EMBL" id="ORY01773.1"/>
    </source>
</evidence>
<dbReference type="CDD" id="cd00035">
    <property type="entry name" value="ChtBD1"/>
    <property type="match status" value="1"/>
</dbReference>
<evidence type="ECO:0000259" key="4">
    <source>
        <dbReference type="SMART" id="SM00270"/>
    </source>
</evidence>
<dbReference type="Pfam" id="PF00187">
    <property type="entry name" value="Chitin_bind_1"/>
    <property type="match status" value="1"/>
</dbReference>
<dbReference type="Proteomes" id="UP000193498">
    <property type="component" value="Unassembled WGS sequence"/>
</dbReference>
<dbReference type="Gene3D" id="3.30.60.10">
    <property type="entry name" value="Endochitinase-like"/>
    <property type="match status" value="1"/>
</dbReference>
<dbReference type="GO" id="GO:0008061">
    <property type="term" value="F:chitin binding"/>
    <property type="evidence" value="ECO:0007669"/>
    <property type="project" value="UniProtKB-KW"/>
</dbReference>
<keyword evidence="3" id="KW-0732">Signal</keyword>
<accession>A0A1Y1YUQ4</accession>